<evidence type="ECO:0008006" key="5">
    <source>
        <dbReference type="Google" id="ProtNLM"/>
    </source>
</evidence>
<dbReference type="EMBL" id="JSYN01000015">
    <property type="protein sequence ID" value="KIA93424.1"/>
    <property type="molecule type" value="Genomic_DNA"/>
</dbReference>
<reference evidence="3 4" key="1">
    <citation type="submission" date="2014-10" db="EMBL/GenBank/DDBJ databases">
        <title>Pedobacter Kyungheensis.</title>
        <authorList>
            <person name="Anderson B.M."/>
            <person name="Newman J.D."/>
        </authorList>
    </citation>
    <scope>NUCLEOTIDE SEQUENCE [LARGE SCALE GENOMIC DNA]</scope>
    <source>
        <strain evidence="3 4">KACC 16221</strain>
    </source>
</reference>
<evidence type="ECO:0000313" key="4">
    <source>
        <dbReference type="Proteomes" id="UP000031246"/>
    </source>
</evidence>
<evidence type="ECO:0000256" key="2">
    <source>
        <dbReference type="SAM" id="Phobius"/>
    </source>
</evidence>
<evidence type="ECO:0000313" key="3">
    <source>
        <dbReference type="EMBL" id="KIA93424.1"/>
    </source>
</evidence>
<dbReference type="GO" id="GO:0006355">
    <property type="term" value="P:regulation of DNA-templated transcription"/>
    <property type="evidence" value="ECO:0007669"/>
    <property type="project" value="InterPro"/>
</dbReference>
<dbReference type="AlphaFoldDB" id="A0A0C1G016"/>
<keyword evidence="2" id="KW-0812">Transmembrane</keyword>
<keyword evidence="1" id="KW-0175">Coiled coil</keyword>
<dbReference type="GO" id="GO:0003677">
    <property type="term" value="F:DNA binding"/>
    <property type="evidence" value="ECO:0007669"/>
    <property type="project" value="InterPro"/>
</dbReference>
<sequence length="459" mass="52606">MNFTYTWTISKKILLLFLILTIISAGAAFFVLNSITGKLGNVSKLATNIEHGQSEPEQILLLIHHAEGDFQESMLNSGSKKYTAYNTKISKVFLMIDTLLKAQADTSQLTALQIKKVKFWYNKKSALSNQLYSLKHSFDSLLTLYADYNRAATQVGQGTTVTEHNFDRNVKVKMDTVLKAKPVAKKGFFKRLKDAINNKNEVSTVEITKKESTQTATVSKEKETTSNDRKVYLNKLKLLQRENEKLLGMQHELIVLNSHISNELENIINNMKDINYRMIDEFKVLALKNYQETTALFNKFYLTALVIIVAFAILLIVFIVKLNKAELLLRAENEEEVNKAKQKIDELVKKIELNEQDRSPVKMEELKEIVQLAVENNPGFLVKFNEFDADFGKKLLERAPTLVAAEIEFCVLLRLNFETKEIARYTKTSVRSVESRKYRIRKKLDIPSTADINVWMSQI</sequence>
<feature type="coiled-coil region" evidence="1">
    <location>
        <begin position="330"/>
        <end position="357"/>
    </location>
</feature>
<dbReference type="InterPro" id="IPR036388">
    <property type="entry name" value="WH-like_DNA-bd_sf"/>
</dbReference>
<gene>
    <name evidence="3" type="ORF">OC25_13425</name>
</gene>
<proteinExistence type="predicted"/>
<protein>
    <recommendedName>
        <fullName evidence="5">HTH luxR-type domain-containing protein</fullName>
    </recommendedName>
</protein>
<feature type="transmembrane region" description="Helical" evidence="2">
    <location>
        <begin position="300"/>
        <end position="320"/>
    </location>
</feature>
<evidence type="ECO:0000256" key="1">
    <source>
        <dbReference type="SAM" id="Coils"/>
    </source>
</evidence>
<dbReference type="InterPro" id="IPR016032">
    <property type="entry name" value="Sig_transdc_resp-reg_C-effctor"/>
</dbReference>
<organism evidence="3 4">
    <name type="scientific">Pedobacter kyungheensis</name>
    <dbReference type="NCBI Taxonomy" id="1069985"/>
    <lineage>
        <taxon>Bacteria</taxon>
        <taxon>Pseudomonadati</taxon>
        <taxon>Bacteroidota</taxon>
        <taxon>Sphingobacteriia</taxon>
        <taxon>Sphingobacteriales</taxon>
        <taxon>Sphingobacteriaceae</taxon>
        <taxon>Pedobacter</taxon>
    </lineage>
</organism>
<keyword evidence="4" id="KW-1185">Reference proteome</keyword>
<dbReference type="SUPFAM" id="SSF46894">
    <property type="entry name" value="C-terminal effector domain of the bipartite response regulators"/>
    <property type="match status" value="1"/>
</dbReference>
<comment type="caution">
    <text evidence="3">The sequence shown here is derived from an EMBL/GenBank/DDBJ whole genome shotgun (WGS) entry which is preliminary data.</text>
</comment>
<dbReference type="Gene3D" id="1.10.10.10">
    <property type="entry name" value="Winged helix-like DNA-binding domain superfamily/Winged helix DNA-binding domain"/>
    <property type="match status" value="1"/>
</dbReference>
<keyword evidence="2" id="KW-0472">Membrane</keyword>
<keyword evidence="2" id="KW-1133">Transmembrane helix</keyword>
<dbReference type="RefSeq" id="WP_039476837.1">
    <property type="nucleotide sequence ID" value="NZ_JSYN01000015.1"/>
</dbReference>
<accession>A0A0C1G016</accession>
<dbReference type="Proteomes" id="UP000031246">
    <property type="component" value="Unassembled WGS sequence"/>
</dbReference>
<dbReference type="OrthoDB" id="711632at2"/>
<name>A0A0C1G016_9SPHI</name>